<dbReference type="SMART" id="SM00739">
    <property type="entry name" value="KOW"/>
    <property type="match status" value="2"/>
</dbReference>
<dbReference type="InterPro" id="IPR041994">
    <property type="entry name" value="GPKOW_KOW2"/>
</dbReference>
<organism evidence="7 8">
    <name type="scientific">Romanomermis culicivorax</name>
    <name type="common">Nematode worm</name>
    <dbReference type="NCBI Taxonomy" id="13658"/>
    <lineage>
        <taxon>Eukaryota</taxon>
        <taxon>Metazoa</taxon>
        <taxon>Ecdysozoa</taxon>
        <taxon>Nematoda</taxon>
        <taxon>Enoplea</taxon>
        <taxon>Dorylaimia</taxon>
        <taxon>Mermithida</taxon>
        <taxon>Mermithoidea</taxon>
        <taxon>Mermithidae</taxon>
        <taxon>Romanomermis</taxon>
    </lineage>
</organism>
<dbReference type="InterPro" id="IPR005824">
    <property type="entry name" value="KOW"/>
</dbReference>
<dbReference type="Pfam" id="PF25088">
    <property type="entry name" value="GPKOW_C"/>
    <property type="match status" value="1"/>
</dbReference>
<keyword evidence="3" id="KW-0677">Repeat</keyword>
<dbReference type="GO" id="GO:0005681">
    <property type="term" value="C:spliceosomal complex"/>
    <property type="evidence" value="ECO:0007669"/>
    <property type="project" value="TreeGrafter"/>
</dbReference>
<dbReference type="InterPro" id="IPR026822">
    <property type="entry name" value="Spp2/MOS2_G-patch"/>
</dbReference>
<evidence type="ECO:0000259" key="6">
    <source>
        <dbReference type="PROSITE" id="PS50174"/>
    </source>
</evidence>
<dbReference type="SMART" id="SM00443">
    <property type="entry name" value="G_patch"/>
    <property type="match status" value="1"/>
</dbReference>
<evidence type="ECO:0000256" key="1">
    <source>
        <dbReference type="ARBA" id="ARBA00004123"/>
    </source>
</evidence>
<dbReference type="CDD" id="cd13153">
    <property type="entry name" value="KOW_GPKOW_B"/>
    <property type="match status" value="1"/>
</dbReference>
<protein>
    <submittedName>
        <fullName evidence="8">G-patch domain-containing protein</fullName>
    </submittedName>
</protein>
<accession>A0A915K5R6</accession>
<dbReference type="WBParaSite" id="nRc.2.0.1.t33683-RA">
    <property type="protein sequence ID" value="nRc.2.0.1.t33683-RA"/>
    <property type="gene ID" value="nRc.2.0.1.g33683"/>
</dbReference>
<name>A0A915K5R6_ROMCU</name>
<dbReference type="Gene3D" id="2.30.30.30">
    <property type="match status" value="1"/>
</dbReference>
<dbReference type="Proteomes" id="UP000887565">
    <property type="component" value="Unplaced"/>
</dbReference>
<keyword evidence="4" id="KW-0539">Nucleus</keyword>
<evidence type="ECO:0000256" key="2">
    <source>
        <dbReference type="ARBA" id="ARBA00010966"/>
    </source>
</evidence>
<dbReference type="GO" id="GO:0000398">
    <property type="term" value="P:mRNA splicing, via spliceosome"/>
    <property type="evidence" value="ECO:0007669"/>
    <property type="project" value="InterPro"/>
</dbReference>
<evidence type="ECO:0000313" key="8">
    <source>
        <dbReference type="WBParaSite" id="nRc.2.0.1.t33683-RA"/>
    </source>
</evidence>
<comment type="subcellular location">
    <subcellularLocation>
        <location evidence="1">Nucleus</location>
    </subcellularLocation>
</comment>
<proteinExistence type="inferred from homology"/>
<dbReference type="InterPro" id="IPR045166">
    <property type="entry name" value="Spp2-like"/>
</dbReference>
<evidence type="ECO:0000256" key="4">
    <source>
        <dbReference type="ARBA" id="ARBA00023242"/>
    </source>
</evidence>
<keyword evidence="7" id="KW-1185">Reference proteome</keyword>
<dbReference type="AlphaFoldDB" id="A0A915K5R6"/>
<feature type="compositionally biased region" description="Basic and acidic residues" evidence="5">
    <location>
        <begin position="274"/>
        <end position="291"/>
    </location>
</feature>
<dbReference type="Pfam" id="PF12656">
    <property type="entry name" value="G-patch_2"/>
    <property type="match status" value="1"/>
</dbReference>
<comment type="similarity">
    <text evidence="2">Belongs to the MOS2 family.</text>
</comment>
<feature type="domain" description="G-patch" evidence="6">
    <location>
        <begin position="155"/>
        <end position="201"/>
    </location>
</feature>
<dbReference type="PANTHER" id="PTHR15818:SF2">
    <property type="entry name" value="G-PATCH DOMAIN AND KOW MOTIFS-CONTAINING PROTEIN"/>
    <property type="match status" value="1"/>
</dbReference>
<dbReference type="InterPro" id="IPR000467">
    <property type="entry name" value="G_patch_dom"/>
</dbReference>
<dbReference type="InterPro" id="IPR014722">
    <property type="entry name" value="Rib_uL2_dom2"/>
</dbReference>
<feature type="compositionally biased region" description="Low complexity" evidence="5">
    <location>
        <begin position="18"/>
        <end position="27"/>
    </location>
</feature>
<feature type="region of interest" description="Disordered" evidence="5">
    <location>
        <begin position="1"/>
        <end position="50"/>
    </location>
</feature>
<sequence>MASISFKFSKQIRSKLVPSSSETPSSSATVNFSSKDEGDDETASEDYRSKKSIIALDREKGFQDVKKQDNNDKDSAIVIPPLQNTLNLAGKSPNDEYSIAKMALLEDVRKFKVGEFENDKADLKRKIQVEEKIDFKRTTNLPESSAEADYDNIPVECFGKALLRGMGWREGLPIGRSSNKIVKPWITEPRPRGLGLGAESQKSKLTIDEKNQNSTTSIKKGDFVRIVKNGQYGVVVGVDNEGARLFVKLRDNEKEILNLGQFAAQIVQKSEYEKVKNEESVENAPEKKRNGNDNVPKSPKTASWLFADLKVRLIDRKNVTTPENCNCRLISNRKILDDLHFTKLETIVPKDRGSHVKILTGRYKGRTGKLIERDSKKSEATIRLLDEEAEKILNFSFDDICEFIKKLAFREQFPVKPLKRNNPVYSSPENT</sequence>
<dbReference type="GO" id="GO:0003676">
    <property type="term" value="F:nucleic acid binding"/>
    <property type="evidence" value="ECO:0007669"/>
    <property type="project" value="InterPro"/>
</dbReference>
<dbReference type="PROSITE" id="PS50174">
    <property type="entry name" value="G_PATCH"/>
    <property type="match status" value="1"/>
</dbReference>
<evidence type="ECO:0000256" key="3">
    <source>
        <dbReference type="ARBA" id="ARBA00022737"/>
    </source>
</evidence>
<reference evidence="8" key="1">
    <citation type="submission" date="2022-11" db="UniProtKB">
        <authorList>
            <consortium name="WormBaseParasite"/>
        </authorList>
    </citation>
    <scope>IDENTIFICATION</scope>
</reference>
<feature type="region of interest" description="Disordered" evidence="5">
    <location>
        <begin position="274"/>
        <end position="299"/>
    </location>
</feature>
<evidence type="ECO:0000313" key="7">
    <source>
        <dbReference type="Proteomes" id="UP000887565"/>
    </source>
</evidence>
<dbReference type="PANTHER" id="PTHR15818">
    <property type="entry name" value="G PATCH AND KOW-CONTAINING"/>
    <property type="match status" value="1"/>
</dbReference>
<evidence type="ECO:0000256" key="5">
    <source>
        <dbReference type="SAM" id="MobiDB-lite"/>
    </source>
</evidence>